<dbReference type="EMBL" id="KZ452023">
    <property type="protein sequence ID" value="PKA50593.1"/>
    <property type="molecule type" value="Genomic_DNA"/>
</dbReference>
<dbReference type="AlphaFoldDB" id="A0A2I0A4Y1"/>
<accession>A0A2I0A4Y1</accession>
<sequence>MLKYRKRNVCKSLNEKMLNILIAEGFLKDAYVVMKDNAKMISTLSLENFAASFMKFMKFRCIIY</sequence>
<name>A0A2I0A4Y1_9ASPA</name>
<keyword evidence="2" id="KW-1185">Reference proteome</keyword>
<dbReference type="STRING" id="1088818.A0A2I0A4Y1"/>
<gene>
    <name evidence="1" type="ORF">AXF42_Ash013808</name>
</gene>
<dbReference type="Proteomes" id="UP000236161">
    <property type="component" value="Unassembled WGS sequence"/>
</dbReference>
<organism evidence="1 2">
    <name type="scientific">Apostasia shenzhenica</name>
    <dbReference type="NCBI Taxonomy" id="1088818"/>
    <lineage>
        <taxon>Eukaryota</taxon>
        <taxon>Viridiplantae</taxon>
        <taxon>Streptophyta</taxon>
        <taxon>Embryophyta</taxon>
        <taxon>Tracheophyta</taxon>
        <taxon>Spermatophyta</taxon>
        <taxon>Magnoliopsida</taxon>
        <taxon>Liliopsida</taxon>
        <taxon>Asparagales</taxon>
        <taxon>Orchidaceae</taxon>
        <taxon>Apostasioideae</taxon>
        <taxon>Apostasia</taxon>
    </lineage>
</organism>
<reference evidence="1 2" key="1">
    <citation type="journal article" date="2017" name="Nature">
        <title>The Apostasia genome and the evolution of orchids.</title>
        <authorList>
            <person name="Zhang G.Q."/>
            <person name="Liu K.W."/>
            <person name="Li Z."/>
            <person name="Lohaus R."/>
            <person name="Hsiao Y.Y."/>
            <person name="Niu S.C."/>
            <person name="Wang J.Y."/>
            <person name="Lin Y.C."/>
            <person name="Xu Q."/>
            <person name="Chen L.J."/>
            <person name="Yoshida K."/>
            <person name="Fujiwara S."/>
            <person name="Wang Z.W."/>
            <person name="Zhang Y.Q."/>
            <person name="Mitsuda N."/>
            <person name="Wang M."/>
            <person name="Liu G.H."/>
            <person name="Pecoraro L."/>
            <person name="Huang H.X."/>
            <person name="Xiao X.J."/>
            <person name="Lin M."/>
            <person name="Wu X.Y."/>
            <person name="Wu W.L."/>
            <person name="Chen Y.Y."/>
            <person name="Chang S.B."/>
            <person name="Sakamoto S."/>
            <person name="Ohme-Takagi M."/>
            <person name="Yagi M."/>
            <person name="Zeng S.J."/>
            <person name="Shen C.Y."/>
            <person name="Yeh C.M."/>
            <person name="Luo Y.B."/>
            <person name="Tsai W.C."/>
            <person name="Van de Peer Y."/>
            <person name="Liu Z.J."/>
        </authorList>
    </citation>
    <scope>NUCLEOTIDE SEQUENCE [LARGE SCALE GENOMIC DNA]</scope>
    <source>
        <strain evidence="2">cv. Shenzhen</strain>
        <tissue evidence="1">Stem</tissue>
    </source>
</reference>
<evidence type="ECO:0000313" key="2">
    <source>
        <dbReference type="Proteomes" id="UP000236161"/>
    </source>
</evidence>
<dbReference type="OrthoDB" id="1931967at2759"/>
<protein>
    <submittedName>
        <fullName evidence="1">Pentatricopeptide repeat-containing protein</fullName>
    </submittedName>
</protein>
<evidence type="ECO:0000313" key="1">
    <source>
        <dbReference type="EMBL" id="PKA50593.1"/>
    </source>
</evidence>
<proteinExistence type="predicted"/>